<dbReference type="eggNOG" id="ENOG502Z9V4">
    <property type="taxonomic scope" value="Bacteria"/>
</dbReference>
<sequence length="445" mass="50732">MHMSNMEKLFQSLHQRKRPEDIAQLIVEQLGDQLSGKQKAVLQQAAQGSLKQHFLAYTSMLEDFARPVGLVRQAAVAGQLFATPPLAADQCDDPTLVEDYIRQVSQQIRKDFGRNDFQTHRLNHGARKVAGLDLSRRRYNKLFRILTRMEAKLQTLICEWKKLEWTQMGKSGFSSKLSWESFAADENSACFIAYYAARCNLRSEFTIAGQQKPYDEIADMLFSRCRESATTNWWAIAHAYPTQDVLVHLSDEQKGDLLGKWFTVLQEIAGLLEETWGKSHIRRETMVVRPGNDSSTWNILAGAWNRARDHWVALVYALGMEEILEKICPGKVLRLMAADVVAWHYRSGGKLDTNTEVWKELPLPWEVLSGTATCTRQMVEDVCRKHGLDSEQSGWTTPRPRKAVAQFRPTPELVHGVTVENPYLATFLRKAGFFSGKQIKLSHLH</sequence>
<name>D6TWB6_KTERA</name>
<accession>D6TWB6</accession>
<dbReference type="EMBL" id="ADVG01000003">
    <property type="protein sequence ID" value="EFH84499.1"/>
    <property type="molecule type" value="Genomic_DNA"/>
</dbReference>
<proteinExistence type="predicted"/>
<gene>
    <name evidence="1" type="ORF">Krac_5558</name>
</gene>
<dbReference type="Proteomes" id="UP000004508">
    <property type="component" value="Unassembled WGS sequence"/>
</dbReference>
<organism evidence="1 2">
    <name type="scientific">Ktedonobacter racemifer DSM 44963</name>
    <dbReference type="NCBI Taxonomy" id="485913"/>
    <lineage>
        <taxon>Bacteria</taxon>
        <taxon>Bacillati</taxon>
        <taxon>Chloroflexota</taxon>
        <taxon>Ktedonobacteria</taxon>
        <taxon>Ktedonobacterales</taxon>
        <taxon>Ktedonobacteraceae</taxon>
        <taxon>Ktedonobacter</taxon>
    </lineage>
</organism>
<evidence type="ECO:0000313" key="2">
    <source>
        <dbReference type="Proteomes" id="UP000004508"/>
    </source>
</evidence>
<keyword evidence="2" id="KW-1185">Reference proteome</keyword>
<dbReference type="InParanoid" id="D6TWB6"/>
<evidence type="ECO:0000313" key="1">
    <source>
        <dbReference type="EMBL" id="EFH84499.1"/>
    </source>
</evidence>
<dbReference type="AlphaFoldDB" id="D6TWB6"/>
<protein>
    <submittedName>
        <fullName evidence="1">Uncharacterized protein</fullName>
    </submittedName>
</protein>
<reference evidence="1 2" key="1">
    <citation type="journal article" date="2011" name="Stand. Genomic Sci.">
        <title>Non-contiguous finished genome sequence and contextual data of the filamentous soil bacterium Ktedonobacter racemifer type strain (SOSP1-21).</title>
        <authorList>
            <person name="Chang Y.J."/>
            <person name="Land M."/>
            <person name="Hauser L."/>
            <person name="Chertkov O."/>
            <person name="Del Rio T.G."/>
            <person name="Nolan M."/>
            <person name="Copeland A."/>
            <person name="Tice H."/>
            <person name="Cheng J.F."/>
            <person name="Lucas S."/>
            <person name="Han C."/>
            <person name="Goodwin L."/>
            <person name="Pitluck S."/>
            <person name="Ivanova N."/>
            <person name="Ovchinikova G."/>
            <person name="Pati A."/>
            <person name="Chen A."/>
            <person name="Palaniappan K."/>
            <person name="Mavromatis K."/>
            <person name="Liolios K."/>
            <person name="Brettin T."/>
            <person name="Fiebig A."/>
            <person name="Rohde M."/>
            <person name="Abt B."/>
            <person name="Goker M."/>
            <person name="Detter J.C."/>
            <person name="Woyke T."/>
            <person name="Bristow J."/>
            <person name="Eisen J.A."/>
            <person name="Markowitz V."/>
            <person name="Hugenholtz P."/>
            <person name="Kyrpides N.C."/>
            <person name="Klenk H.P."/>
            <person name="Lapidus A."/>
        </authorList>
    </citation>
    <scope>NUCLEOTIDE SEQUENCE [LARGE SCALE GENOMIC DNA]</scope>
    <source>
        <strain evidence="2">DSM 44963</strain>
    </source>
</reference>
<comment type="caution">
    <text evidence="1">The sequence shown here is derived from an EMBL/GenBank/DDBJ whole genome shotgun (WGS) entry which is preliminary data.</text>
</comment>